<protein>
    <submittedName>
        <fullName evidence="5">Molecular chaperone Skp</fullName>
    </submittedName>
</protein>
<evidence type="ECO:0000256" key="3">
    <source>
        <dbReference type="SAM" id="Coils"/>
    </source>
</evidence>
<dbReference type="SUPFAM" id="SSF111384">
    <property type="entry name" value="OmpH-like"/>
    <property type="match status" value="1"/>
</dbReference>
<comment type="similarity">
    <text evidence="1">Belongs to the Skp family.</text>
</comment>
<dbReference type="PANTHER" id="PTHR35089:SF1">
    <property type="entry name" value="CHAPERONE PROTEIN SKP"/>
    <property type="match status" value="1"/>
</dbReference>
<dbReference type="SMART" id="SM00935">
    <property type="entry name" value="OmpH"/>
    <property type="match status" value="1"/>
</dbReference>
<dbReference type="InterPro" id="IPR005632">
    <property type="entry name" value="Chaperone_Skp"/>
</dbReference>
<feature type="coiled-coil region" evidence="3">
    <location>
        <begin position="100"/>
        <end position="127"/>
    </location>
</feature>
<accession>A0ABQ5U4M3</accession>
<dbReference type="Proteomes" id="UP001161409">
    <property type="component" value="Unassembled WGS sequence"/>
</dbReference>
<dbReference type="PANTHER" id="PTHR35089">
    <property type="entry name" value="CHAPERONE PROTEIN SKP"/>
    <property type="match status" value="1"/>
</dbReference>
<dbReference type="EMBL" id="BSNF01000006">
    <property type="protein sequence ID" value="GLQ06198.1"/>
    <property type="molecule type" value="Genomic_DNA"/>
</dbReference>
<keyword evidence="3" id="KW-0175">Coiled coil</keyword>
<evidence type="ECO:0000313" key="6">
    <source>
        <dbReference type="Proteomes" id="UP001161409"/>
    </source>
</evidence>
<comment type="caution">
    <text evidence="5">The sequence shown here is derived from an EMBL/GenBank/DDBJ whole genome shotgun (WGS) entry which is preliminary data.</text>
</comment>
<feature type="chain" id="PRO_5045277295" evidence="4">
    <location>
        <begin position="27"/>
        <end position="189"/>
    </location>
</feature>
<organism evidence="5 6">
    <name type="scientific">Sneathiella chinensis</name>
    <dbReference type="NCBI Taxonomy" id="349750"/>
    <lineage>
        <taxon>Bacteria</taxon>
        <taxon>Pseudomonadati</taxon>
        <taxon>Pseudomonadota</taxon>
        <taxon>Alphaproteobacteria</taxon>
        <taxon>Sneathiellales</taxon>
        <taxon>Sneathiellaceae</taxon>
        <taxon>Sneathiella</taxon>
    </lineage>
</organism>
<gene>
    <name evidence="5" type="ORF">GCM10007924_14190</name>
</gene>
<dbReference type="Gene3D" id="3.30.910.20">
    <property type="entry name" value="Skp domain"/>
    <property type="match status" value="1"/>
</dbReference>
<proteinExistence type="inferred from homology"/>
<evidence type="ECO:0000256" key="4">
    <source>
        <dbReference type="SAM" id="SignalP"/>
    </source>
</evidence>
<dbReference type="Pfam" id="PF03938">
    <property type="entry name" value="OmpH"/>
    <property type="match status" value="1"/>
</dbReference>
<name>A0ABQ5U4M3_9PROT</name>
<keyword evidence="2 4" id="KW-0732">Signal</keyword>
<reference evidence="5" key="2">
    <citation type="submission" date="2023-01" db="EMBL/GenBank/DDBJ databases">
        <title>Draft genome sequence of Sneathiella chinensis strain NBRC 103408.</title>
        <authorList>
            <person name="Sun Q."/>
            <person name="Mori K."/>
        </authorList>
    </citation>
    <scope>NUCLEOTIDE SEQUENCE</scope>
    <source>
        <strain evidence="5">NBRC 103408</strain>
    </source>
</reference>
<reference evidence="5" key="1">
    <citation type="journal article" date="2014" name="Int. J. Syst. Evol. Microbiol.">
        <title>Complete genome of a new Firmicutes species belonging to the dominant human colonic microbiota ('Ruminococcus bicirculans') reveals two chromosomes and a selective capacity to utilize plant glucans.</title>
        <authorList>
            <consortium name="NISC Comparative Sequencing Program"/>
            <person name="Wegmann U."/>
            <person name="Louis P."/>
            <person name="Goesmann A."/>
            <person name="Henrissat B."/>
            <person name="Duncan S.H."/>
            <person name="Flint H.J."/>
        </authorList>
    </citation>
    <scope>NUCLEOTIDE SEQUENCE</scope>
    <source>
        <strain evidence="5">NBRC 103408</strain>
    </source>
</reference>
<evidence type="ECO:0000256" key="1">
    <source>
        <dbReference type="ARBA" id="ARBA00009091"/>
    </source>
</evidence>
<evidence type="ECO:0000313" key="5">
    <source>
        <dbReference type="EMBL" id="GLQ06198.1"/>
    </source>
</evidence>
<sequence length="189" mass="21197">MLKKMKLLACLSLVSLAIGATDINHANAQGTPPAAKVAVVDVIKVLNESEPWKKAREEIKARTDEVQNDLNTRGKDIKARSEELDRQKAILAPDVFQTRRGELAKEMQSLQREAQISNNKLNNVLNEIRLRLRGVIVQIAAKVSTERGMNIGFDRADVIYFGDQMDITDEVLKRFNASDTKIEITVDKQ</sequence>
<evidence type="ECO:0000256" key="2">
    <source>
        <dbReference type="ARBA" id="ARBA00022729"/>
    </source>
</evidence>
<feature type="signal peptide" evidence="4">
    <location>
        <begin position="1"/>
        <end position="26"/>
    </location>
</feature>
<keyword evidence="6" id="KW-1185">Reference proteome</keyword>
<dbReference type="InterPro" id="IPR024930">
    <property type="entry name" value="Skp_dom_sf"/>
</dbReference>